<dbReference type="HOGENOM" id="CLU_009388_1_0_1"/>
<accession>M2RKA3</accession>
<evidence type="ECO:0000313" key="3">
    <source>
        <dbReference type="EMBL" id="EMD39266.1"/>
    </source>
</evidence>
<protein>
    <recommendedName>
        <fullName evidence="2">Heterokaryon incompatibility domain-containing protein</fullName>
    </recommendedName>
</protein>
<dbReference type="PANTHER" id="PTHR39596:SF2">
    <property type="entry name" value="HET DOMAIN PROTEIN (AFU_ORTHOLOGUE AFUA_1G17550)-RELATED"/>
    <property type="match status" value="1"/>
</dbReference>
<dbReference type="EMBL" id="KB445794">
    <property type="protein sequence ID" value="EMD39266.1"/>
    <property type="molecule type" value="Genomic_DNA"/>
</dbReference>
<dbReference type="OrthoDB" id="2426273at2759"/>
<organism evidence="3 4">
    <name type="scientific">Ceriporiopsis subvermispora (strain B)</name>
    <name type="common">White-rot fungus</name>
    <name type="synonym">Gelatoporia subvermispora</name>
    <dbReference type="NCBI Taxonomy" id="914234"/>
    <lineage>
        <taxon>Eukaryota</taxon>
        <taxon>Fungi</taxon>
        <taxon>Dikarya</taxon>
        <taxon>Basidiomycota</taxon>
        <taxon>Agaricomycotina</taxon>
        <taxon>Agaricomycetes</taxon>
        <taxon>Polyporales</taxon>
        <taxon>Gelatoporiaceae</taxon>
        <taxon>Gelatoporia</taxon>
    </lineage>
</organism>
<keyword evidence="4" id="KW-1185">Reference proteome</keyword>
<gene>
    <name evidence="3" type="ORF">CERSUDRAFT_122688</name>
</gene>
<evidence type="ECO:0000256" key="1">
    <source>
        <dbReference type="SAM" id="MobiDB-lite"/>
    </source>
</evidence>
<evidence type="ECO:0000313" key="4">
    <source>
        <dbReference type="Proteomes" id="UP000016930"/>
    </source>
</evidence>
<proteinExistence type="predicted"/>
<reference evidence="3 4" key="1">
    <citation type="journal article" date="2012" name="Proc. Natl. Acad. Sci. U.S.A.">
        <title>Comparative genomics of Ceriporiopsis subvermispora and Phanerochaete chrysosporium provide insight into selective ligninolysis.</title>
        <authorList>
            <person name="Fernandez-Fueyo E."/>
            <person name="Ruiz-Duenas F.J."/>
            <person name="Ferreira P."/>
            <person name="Floudas D."/>
            <person name="Hibbett D.S."/>
            <person name="Canessa P."/>
            <person name="Larrondo L.F."/>
            <person name="James T.Y."/>
            <person name="Seelenfreund D."/>
            <person name="Lobos S."/>
            <person name="Polanco R."/>
            <person name="Tello M."/>
            <person name="Honda Y."/>
            <person name="Watanabe T."/>
            <person name="Watanabe T."/>
            <person name="Ryu J.S."/>
            <person name="Kubicek C.P."/>
            <person name="Schmoll M."/>
            <person name="Gaskell J."/>
            <person name="Hammel K.E."/>
            <person name="St John F.J."/>
            <person name="Vanden Wymelenberg A."/>
            <person name="Sabat G."/>
            <person name="Splinter BonDurant S."/>
            <person name="Syed K."/>
            <person name="Yadav J.S."/>
            <person name="Doddapaneni H."/>
            <person name="Subramanian V."/>
            <person name="Lavin J.L."/>
            <person name="Oguiza J.A."/>
            <person name="Perez G."/>
            <person name="Pisabarro A.G."/>
            <person name="Ramirez L."/>
            <person name="Santoyo F."/>
            <person name="Master E."/>
            <person name="Coutinho P.M."/>
            <person name="Henrissat B."/>
            <person name="Lombard V."/>
            <person name="Magnuson J.K."/>
            <person name="Kuees U."/>
            <person name="Hori C."/>
            <person name="Igarashi K."/>
            <person name="Samejima M."/>
            <person name="Held B.W."/>
            <person name="Barry K.W."/>
            <person name="LaButti K.M."/>
            <person name="Lapidus A."/>
            <person name="Lindquist E.A."/>
            <person name="Lucas S.M."/>
            <person name="Riley R."/>
            <person name="Salamov A.A."/>
            <person name="Hoffmeister D."/>
            <person name="Schwenk D."/>
            <person name="Hadar Y."/>
            <person name="Yarden O."/>
            <person name="de Vries R.P."/>
            <person name="Wiebenga A."/>
            <person name="Stenlid J."/>
            <person name="Eastwood D."/>
            <person name="Grigoriev I.V."/>
            <person name="Berka R.M."/>
            <person name="Blanchette R.A."/>
            <person name="Kersten P."/>
            <person name="Martinez A.T."/>
            <person name="Vicuna R."/>
            <person name="Cullen D."/>
        </authorList>
    </citation>
    <scope>NUCLEOTIDE SEQUENCE [LARGE SCALE GENOMIC DNA]</scope>
    <source>
        <strain evidence="3 4">B</strain>
    </source>
</reference>
<evidence type="ECO:0000259" key="2">
    <source>
        <dbReference type="Pfam" id="PF06985"/>
    </source>
</evidence>
<dbReference type="Pfam" id="PF06985">
    <property type="entry name" value="HET"/>
    <property type="match status" value="1"/>
</dbReference>
<dbReference type="InterPro" id="IPR010730">
    <property type="entry name" value="HET"/>
</dbReference>
<feature type="region of interest" description="Disordered" evidence="1">
    <location>
        <begin position="1"/>
        <end position="25"/>
    </location>
</feature>
<dbReference type="STRING" id="914234.M2RKA3"/>
<dbReference type="PANTHER" id="PTHR39596">
    <property type="match status" value="1"/>
</dbReference>
<sequence>MESARELRTRDFHPPTKPDLSDAGVEEHLRDCVQQLDVLMPAIDHIRINSEVRSTIYRLQSQATVSIESIGRSGKGPYWSDTPTKRDILFRLYTLIVLLAAQLHLPPGTSLRGLQPRRDVTDFTLGRNLLDILMWRWDPLEHDLVPRRLHRSIKLYDIISPPSLSLIVPTISSEAIWLGVTYDFDESIVSSATSAGVPTISPDAVWLGAKHEGYEISDMEDYIPTRLPHIQSDVDFHTFVKSFPAEYAALEQSRLTFGLIEAVLERPIPEILLLKRTIDDAIFMTTANIPLILQDFRDRILAAYQLSPGTASLWADRILETFGGVRRVIEGNIVWRQSSPFHRAKLSQDHIDHIQILCAAIAEALSIKCGLFKELWPKKLWTWTTMFGTNRIVDRKMIAQGWCPFTVSRLANSSICGLVYASTREPFFRHDAVHKGHPNCTMYTCTLDSINVNEYSTKHCSADCRCEYTKPSLENVLDILSRNQIPVIKIRHSTISGTGLDLEVCPSSPNIPYVAISHVWADGMGSITDQGLPTCQLQRLATLVHQLSPDAAIWMDSLCVPRDTARRRKAIGLMAQTYREASIVLVVDSGIRSCSANAPREEMLMRVFSSGWMQRLWTLQEALLARELVFEFSDDLQDIRDLTFKLDAPPVQLAFGSELLNLMKEVFDMASASIGHKGFGSFGLSQVAWSLRWRTTSREADETLAIAGLLNVDAYRLAALSSDCEIRMKHFLLELQILPSDIIFMIPKMRQTNFHWAPKTFTDRYAFLMRNADDPGHGGHPVLLGALCTPEGLITTYPYVRFTKTTFTSTTSFENDKFFFLRNGPFGRNFAMTIHPDPRDRATITEYTFNAILYRYFPDAGSDLRILTNAAAVFVHWDHPVETDQQGRTRWKCEYIVELGMSALLFDYQEGPGERWINAEGGTGGLINGSAFTILRLSGGQYRCAG</sequence>
<dbReference type="Proteomes" id="UP000016930">
    <property type="component" value="Unassembled WGS sequence"/>
</dbReference>
<feature type="domain" description="Heterokaryon incompatibility" evidence="2">
    <location>
        <begin position="513"/>
        <end position="591"/>
    </location>
</feature>
<name>M2RKA3_CERS8</name>
<dbReference type="AlphaFoldDB" id="M2RKA3"/>